<evidence type="ECO:0000313" key="1">
    <source>
        <dbReference type="EMBL" id="SDS02458.1"/>
    </source>
</evidence>
<organism evidence="1 2">
    <name type="scientific">Halopseudomonas litoralis</name>
    <dbReference type="NCBI Taxonomy" id="797277"/>
    <lineage>
        <taxon>Bacteria</taxon>
        <taxon>Pseudomonadati</taxon>
        <taxon>Pseudomonadota</taxon>
        <taxon>Gammaproteobacteria</taxon>
        <taxon>Pseudomonadales</taxon>
        <taxon>Pseudomonadaceae</taxon>
        <taxon>Halopseudomonas</taxon>
    </lineage>
</organism>
<evidence type="ECO:0000313" key="2">
    <source>
        <dbReference type="Proteomes" id="UP000243426"/>
    </source>
</evidence>
<name>A0A1H1NU06_9GAMM</name>
<reference evidence="2" key="1">
    <citation type="submission" date="2016-10" db="EMBL/GenBank/DDBJ databases">
        <authorList>
            <person name="Varghese N."/>
            <person name="Submissions S."/>
        </authorList>
    </citation>
    <scope>NUCLEOTIDE SEQUENCE [LARGE SCALE GENOMIC DNA]</scope>
    <source>
        <strain evidence="2">2SM5</strain>
    </source>
</reference>
<proteinExistence type="predicted"/>
<keyword evidence="2" id="KW-1185">Reference proteome</keyword>
<accession>A0A1H1NU06</accession>
<dbReference type="Proteomes" id="UP000243426">
    <property type="component" value="Chromosome I"/>
</dbReference>
<protein>
    <submittedName>
        <fullName evidence="1">Uncharacterized protein</fullName>
    </submittedName>
</protein>
<gene>
    <name evidence="1" type="ORF">SAMN05216198_1010</name>
</gene>
<sequence length="74" mass="8222">MSIHSVHMTGIRASLSRLRRGGDNQQTISTLFGGALAWQEAARRCGFITTNEWSRLSDLALNAAEKARQELRHA</sequence>
<dbReference type="EMBL" id="LT629748">
    <property type="protein sequence ID" value="SDS02458.1"/>
    <property type="molecule type" value="Genomic_DNA"/>
</dbReference>
<dbReference type="RefSeq" id="WP_090272318.1">
    <property type="nucleotide sequence ID" value="NZ_LT629748.1"/>
</dbReference>
<dbReference type="AlphaFoldDB" id="A0A1H1NU06"/>
<dbReference type="STRING" id="797277.SAMN05216198_1010"/>